<keyword evidence="1" id="KW-0433">Leucine-rich repeat</keyword>
<dbReference type="SUPFAM" id="SSF52058">
    <property type="entry name" value="L domain-like"/>
    <property type="match status" value="1"/>
</dbReference>
<keyword evidence="4" id="KW-0520">NAD</keyword>
<dbReference type="Pfam" id="PF01582">
    <property type="entry name" value="TIR"/>
    <property type="match status" value="1"/>
</dbReference>
<dbReference type="SUPFAM" id="SSF46785">
    <property type="entry name" value="Winged helix' DNA-binding domain"/>
    <property type="match status" value="1"/>
</dbReference>
<reference evidence="6" key="1">
    <citation type="submission" date="2013-07" db="EMBL/GenBank/DDBJ databases">
        <title>The genome of Eucalyptus grandis.</title>
        <authorList>
            <person name="Schmutz J."/>
            <person name="Hayes R."/>
            <person name="Myburg A."/>
            <person name="Tuskan G."/>
            <person name="Grattapaglia D."/>
            <person name="Rokhsar D.S."/>
        </authorList>
    </citation>
    <scope>NUCLEOTIDE SEQUENCE</scope>
    <source>
        <tissue evidence="6">Leaf extractions</tissue>
    </source>
</reference>
<dbReference type="AlphaFoldDB" id="A0A059C5Y7"/>
<protein>
    <recommendedName>
        <fullName evidence="5">TIR domain-containing protein</fullName>
    </recommendedName>
</protein>
<dbReference type="SUPFAM" id="SSF52200">
    <property type="entry name" value="Toll/Interleukin receptor TIR domain"/>
    <property type="match status" value="1"/>
</dbReference>
<dbReference type="InterPro" id="IPR042197">
    <property type="entry name" value="Apaf_helical"/>
</dbReference>
<evidence type="ECO:0000259" key="5">
    <source>
        <dbReference type="PROSITE" id="PS50104"/>
    </source>
</evidence>
<dbReference type="PANTHER" id="PTHR11017">
    <property type="entry name" value="LEUCINE-RICH REPEAT-CONTAINING PROTEIN"/>
    <property type="match status" value="1"/>
</dbReference>
<dbReference type="Gene3D" id="3.80.10.10">
    <property type="entry name" value="Ribonuclease Inhibitor"/>
    <property type="match status" value="1"/>
</dbReference>
<organism evidence="6">
    <name type="scientific">Eucalyptus grandis</name>
    <name type="common">Flooded gum</name>
    <dbReference type="NCBI Taxonomy" id="71139"/>
    <lineage>
        <taxon>Eukaryota</taxon>
        <taxon>Viridiplantae</taxon>
        <taxon>Streptophyta</taxon>
        <taxon>Embryophyta</taxon>
        <taxon>Tracheophyta</taxon>
        <taxon>Spermatophyta</taxon>
        <taxon>Magnoliopsida</taxon>
        <taxon>eudicotyledons</taxon>
        <taxon>Gunneridae</taxon>
        <taxon>Pentapetalae</taxon>
        <taxon>rosids</taxon>
        <taxon>malvids</taxon>
        <taxon>Myrtales</taxon>
        <taxon>Myrtaceae</taxon>
        <taxon>Myrtoideae</taxon>
        <taxon>Eucalypteae</taxon>
        <taxon>Eucalyptus</taxon>
    </lineage>
</organism>
<gene>
    <name evidence="6" type="ORF">EUGRSUZ_E01804</name>
</gene>
<dbReference type="PANTHER" id="PTHR11017:SF570">
    <property type="entry name" value="DISEASE RESISTANCE PROTEIN (TIR-NBS CLASS)-RELATED"/>
    <property type="match status" value="1"/>
</dbReference>
<dbReference type="GO" id="GO:0043531">
    <property type="term" value="F:ADP binding"/>
    <property type="evidence" value="ECO:0007669"/>
    <property type="project" value="InterPro"/>
</dbReference>
<dbReference type="InterPro" id="IPR032675">
    <property type="entry name" value="LRR_dom_sf"/>
</dbReference>
<keyword evidence="2" id="KW-0677">Repeat</keyword>
<dbReference type="PRINTS" id="PR00364">
    <property type="entry name" value="DISEASERSIST"/>
</dbReference>
<name>A0A059C5Y7_EUCGR</name>
<dbReference type="InterPro" id="IPR002182">
    <property type="entry name" value="NB-ARC"/>
</dbReference>
<dbReference type="GO" id="GO:0006952">
    <property type="term" value="P:defense response"/>
    <property type="evidence" value="ECO:0007669"/>
    <property type="project" value="UniProtKB-KW"/>
</dbReference>
<dbReference type="InterPro" id="IPR000157">
    <property type="entry name" value="TIR_dom"/>
</dbReference>
<dbReference type="SUPFAM" id="SSF52540">
    <property type="entry name" value="P-loop containing nucleoside triphosphate hydrolases"/>
    <property type="match status" value="1"/>
</dbReference>
<dbReference type="GO" id="GO:0007165">
    <property type="term" value="P:signal transduction"/>
    <property type="evidence" value="ECO:0007669"/>
    <property type="project" value="InterPro"/>
</dbReference>
<dbReference type="InterPro" id="IPR058192">
    <property type="entry name" value="WHD_ROQ1-like"/>
</dbReference>
<dbReference type="FunFam" id="3.40.50.10140:FF:000007">
    <property type="entry name" value="Disease resistance protein (TIR-NBS-LRR class)"/>
    <property type="match status" value="1"/>
</dbReference>
<sequence length="764" mass="88752">MESSQYDYEVFLSFRGPDTRTDISDHLYVSMIGAGIGAFRDDEEFRPGEEISGQLLQAIEQAKISIPIFSKGYADSAWCLKELVKMVESKKTRGQKIMPIFYDVTPFEVKYQKDHYSSAIVSHRKRFNDETIDNWKAALKEVRELMGWDLHGEPNRGKGEFIKEVVKNVLTELKTAYLEVPDCLVDVDRHVDEIMRLIGAHNPETKIVGIHGIGGMEKTTLAKIVYNQLSKDFSDCCFLSNIRETEITRLQNQLILTILRRQHSDIHNIMEGKKVLGQRLRNKKVLLLLDDTDKASQLDALVRNHEWFGKGSKIIITTRDRGILNMPTLVDGTYELIDMDFNDSLQLFSKHAFKRDYPIDQYIFHSERAVKICGGFPLALEAIGSLLSRKSIEEWDAILNELEEFPHEVVQRKLMTSIDALNENQRKIFLNVACFFIGYDKRIVMHMWESCKFVPEQSLGILQQRSLIKIRDDNQLWMHDWLREIGRNSIQQGSGMKPEKQPWVWTYEQALDVLEKMQNKGDVHGFESIEAICLEFDELSRYSLIKEFLNTLSNLRFLRVNKKPIAQVDSKDFNGDSVSILTQVDRFQYYRRSNSFGPLILPELRWLSWNYFPLEYELTNFSMRKLVILDLLRSNITKEWDGWSHIRSNILSSFQRARNLKVLNLTGCQELLEIPDLSSLVNLVQLILEGCRSLVQIHPSIGRFKRLVSLNLKDCPHLCIVPDEVKELKYLREVLLDRTSLEGVRPSILKLEELKDISFLEYKQ</sequence>
<dbReference type="Gene3D" id="3.40.50.300">
    <property type="entry name" value="P-loop containing nucleotide triphosphate hydrolases"/>
    <property type="match status" value="1"/>
</dbReference>
<evidence type="ECO:0000256" key="3">
    <source>
        <dbReference type="ARBA" id="ARBA00022821"/>
    </source>
</evidence>
<dbReference type="SMART" id="SM00255">
    <property type="entry name" value="TIR"/>
    <property type="match status" value="1"/>
</dbReference>
<evidence type="ECO:0000256" key="1">
    <source>
        <dbReference type="ARBA" id="ARBA00022614"/>
    </source>
</evidence>
<dbReference type="InterPro" id="IPR036390">
    <property type="entry name" value="WH_DNA-bd_sf"/>
</dbReference>
<feature type="non-terminal residue" evidence="6">
    <location>
        <position position="764"/>
    </location>
</feature>
<dbReference type="EMBL" id="KK198757">
    <property type="protein sequence ID" value="KCW73340.1"/>
    <property type="molecule type" value="Genomic_DNA"/>
</dbReference>
<dbReference type="InParanoid" id="A0A059C5Y7"/>
<proteinExistence type="predicted"/>
<dbReference type="Pfam" id="PF23282">
    <property type="entry name" value="WHD_ROQ1"/>
    <property type="match status" value="1"/>
</dbReference>
<dbReference type="Pfam" id="PF00931">
    <property type="entry name" value="NB-ARC"/>
    <property type="match status" value="1"/>
</dbReference>
<dbReference type="InterPro" id="IPR035897">
    <property type="entry name" value="Toll_tir_struct_dom_sf"/>
</dbReference>
<dbReference type="Gene3D" id="1.10.8.430">
    <property type="entry name" value="Helical domain of apoptotic protease-activating factors"/>
    <property type="match status" value="1"/>
</dbReference>
<keyword evidence="3" id="KW-0611">Plant defense</keyword>
<accession>A0A059C5Y7</accession>
<dbReference type="Gramene" id="KCW73340">
    <property type="protein sequence ID" value="KCW73340"/>
    <property type="gene ID" value="EUGRSUZ_E01804"/>
</dbReference>
<dbReference type="PROSITE" id="PS50104">
    <property type="entry name" value="TIR"/>
    <property type="match status" value="1"/>
</dbReference>
<dbReference type="Gene3D" id="3.40.50.10140">
    <property type="entry name" value="Toll/interleukin-1 receptor homology (TIR) domain"/>
    <property type="match status" value="1"/>
</dbReference>
<dbReference type="InterPro" id="IPR044974">
    <property type="entry name" value="Disease_R_plants"/>
</dbReference>
<evidence type="ECO:0000313" key="6">
    <source>
        <dbReference type="EMBL" id="KCW73340.1"/>
    </source>
</evidence>
<evidence type="ECO:0000256" key="2">
    <source>
        <dbReference type="ARBA" id="ARBA00022737"/>
    </source>
</evidence>
<evidence type="ECO:0000256" key="4">
    <source>
        <dbReference type="ARBA" id="ARBA00023027"/>
    </source>
</evidence>
<dbReference type="InterPro" id="IPR027417">
    <property type="entry name" value="P-loop_NTPase"/>
</dbReference>
<feature type="domain" description="TIR" evidence="5">
    <location>
        <begin position="6"/>
        <end position="173"/>
    </location>
</feature>